<keyword evidence="4 5" id="KW-0472">Membrane</keyword>
<organism evidence="7 8">
    <name type="scientific">Catenovulum adriaticum</name>
    <dbReference type="NCBI Taxonomy" id="2984846"/>
    <lineage>
        <taxon>Bacteria</taxon>
        <taxon>Pseudomonadati</taxon>
        <taxon>Pseudomonadota</taxon>
        <taxon>Gammaproteobacteria</taxon>
        <taxon>Alteromonadales</taxon>
        <taxon>Alteromonadaceae</taxon>
        <taxon>Catenovulum</taxon>
    </lineage>
</organism>
<keyword evidence="3 5" id="KW-1133">Transmembrane helix</keyword>
<proteinExistence type="predicted"/>
<keyword evidence="8" id="KW-1185">Reference proteome</keyword>
<reference evidence="7" key="1">
    <citation type="submission" date="2022-10" db="EMBL/GenBank/DDBJ databases">
        <title>Catenovulum adriacola sp. nov. isolated in the Harbour of Susak.</title>
        <authorList>
            <person name="Schoch T."/>
            <person name="Reich S.J."/>
            <person name="Stoeferle S."/>
            <person name="Flaiz M."/>
            <person name="Kazda M."/>
            <person name="Riedel C.U."/>
            <person name="Duerre P."/>
        </authorList>
    </citation>
    <scope>NUCLEOTIDE SEQUENCE</scope>
    <source>
        <strain evidence="7">TS8</strain>
    </source>
</reference>
<evidence type="ECO:0000313" key="7">
    <source>
        <dbReference type="EMBL" id="WAJ71430.1"/>
    </source>
</evidence>
<dbReference type="Pfam" id="PF06305">
    <property type="entry name" value="LapA_dom"/>
    <property type="match status" value="1"/>
</dbReference>
<accession>A0ABY7AQ35</accession>
<evidence type="ECO:0000259" key="6">
    <source>
        <dbReference type="Pfam" id="PF06305"/>
    </source>
</evidence>
<dbReference type="EMBL" id="CP109965">
    <property type="protein sequence ID" value="WAJ71430.1"/>
    <property type="molecule type" value="Genomic_DNA"/>
</dbReference>
<evidence type="ECO:0000256" key="3">
    <source>
        <dbReference type="ARBA" id="ARBA00022989"/>
    </source>
</evidence>
<sequence>MKTALYLIILLAVAGILLLLSSYNTDVVQLNYLLAVQSMPLSVVLAIFLFIGFALGCFAWGYYLLKMRIQLQKRNWKINKLNQEIELLRLQLKDK</sequence>
<dbReference type="RefSeq" id="WP_268075919.1">
    <property type="nucleotide sequence ID" value="NZ_CP109965.1"/>
</dbReference>
<protein>
    <submittedName>
        <fullName evidence="7">LapA family protein</fullName>
    </submittedName>
</protein>
<feature type="transmembrane region" description="Helical" evidence="5">
    <location>
        <begin position="5"/>
        <end position="23"/>
    </location>
</feature>
<gene>
    <name evidence="7" type="ORF">OLW01_06435</name>
</gene>
<dbReference type="Proteomes" id="UP001163726">
    <property type="component" value="Chromosome"/>
</dbReference>
<evidence type="ECO:0000256" key="5">
    <source>
        <dbReference type="SAM" id="Phobius"/>
    </source>
</evidence>
<feature type="transmembrane region" description="Helical" evidence="5">
    <location>
        <begin position="43"/>
        <end position="65"/>
    </location>
</feature>
<dbReference type="InterPro" id="IPR010445">
    <property type="entry name" value="LapA_dom"/>
</dbReference>
<evidence type="ECO:0000256" key="4">
    <source>
        <dbReference type="ARBA" id="ARBA00023136"/>
    </source>
</evidence>
<evidence type="ECO:0000256" key="2">
    <source>
        <dbReference type="ARBA" id="ARBA00022692"/>
    </source>
</evidence>
<evidence type="ECO:0000256" key="1">
    <source>
        <dbReference type="ARBA" id="ARBA00022475"/>
    </source>
</evidence>
<feature type="domain" description="Lipopolysaccharide assembly protein A" evidence="6">
    <location>
        <begin position="24"/>
        <end position="86"/>
    </location>
</feature>
<evidence type="ECO:0000313" key="8">
    <source>
        <dbReference type="Proteomes" id="UP001163726"/>
    </source>
</evidence>
<keyword evidence="2 5" id="KW-0812">Transmembrane</keyword>
<name>A0ABY7AQ35_9ALTE</name>
<keyword evidence="1" id="KW-1003">Cell membrane</keyword>